<evidence type="ECO:0000313" key="2">
    <source>
        <dbReference type="Proteomes" id="UP000270530"/>
    </source>
</evidence>
<dbReference type="AlphaFoldDB" id="A0A2Z6E3W6"/>
<sequence>MTPPFPADRWDTLQVVVRDYRQVVLNFARFFGIERWEVRRIDGRRLRDHRVAGQPTACRWISVTGRHAAFAIELVQPVDGPTPYRHTLDTVGEGMHGLAFKVDDRAAAQRWLDALAAEGVATEQQGSLADAWDYHMLDTRALLAGIRLELRLPFADVAPPDEVLQVDLARFGPALLPVQKMYHLGVVCADRHRTKATLARLFGIQSWIELEIESGRTISDTTYYGREVYHAYDNHVGRRGEMSFELITPRTADNVYHDFFKQRGEGLQHVFPTICTREASDRALAQLRPLGMEIIQSGNIGGLLEYYYLDTRRYLPGITTEVVVPLREDWLEAMFPDRATAWTLMGD</sequence>
<dbReference type="InterPro" id="IPR029068">
    <property type="entry name" value="Glyas_Bleomycin-R_OHBP_Dase"/>
</dbReference>
<dbReference type="SUPFAM" id="SSF54593">
    <property type="entry name" value="Glyoxalase/Bleomycin resistance protein/Dihydroxybiphenyl dioxygenase"/>
    <property type="match status" value="2"/>
</dbReference>
<organism evidence="1 2">
    <name type="scientific">Aerosticca soli</name>
    <dbReference type="NCBI Taxonomy" id="2010829"/>
    <lineage>
        <taxon>Bacteria</taxon>
        <taxon>Pseudomonadati</taxon>
        <taxon>Pseudomonadota</taxon>
        <taxon>Gammaproteobacteria</taxon>
        <taxon>Lysobacterales</taxon>
        <taxon>Rhodanobacteraceae</taxon>
        <taxon>Aerosticca</taxon>
    </lineage>
</organism>
<reference evidence="2" key="2">
    <citation type="submission" date="2018-06" db="EMBL/GenBank/DDBJ databases">
        <title>Genome sequence of Rhodanobacteraceae bacterium strain Dysh456.</title>
        <authorList>
            <person name="Fukui M."/>
        </authorList>
    </citation>
    <scope>NUCLEOTIDE SEQUENCE [LARGE SCALE GENOMIC DNA]</scope>
    <source>
        <strain evidence="2">Dysh456</strain>
    </source>
</reference>
<dbReference type="RefSeq" id="WP_126537190.1">
    <property type="nucleotide sequence ID" value="NZ_AP018560.1"/>
</dbReference>
<name>A0A2Z6E3W6_9GAMM</name>
<dbReference type="Pfam" id="PF13669">
    <property type="entry name" value="Glyoxalase_4"/>
    <property type="match status" value="2"/>
</dbReference>
<dbReference type="Gene3D" id="3.10.180.10">
    <property type="entry name" value="2,3-Dihydroxybiphenyl 1,2-Dioxygenase, domain 1"/>
    <property type="match status" value="2"/>
</dbReference>
<evidence type="ECO:0000313" key="1">
    <source>
        <dbReference type="EMBL" id="BBD79766.1"/>
    </source>
</evidence>
<reference evidence="2" key="1">
    <citation type="submission" date="2018-04" db="EMBL/GenBank/DDBJ databases">
        <authorList>
            <person name="Watanabe M."/>
            <person name="Kojima H."/>
        </authorList>
    </citation>
    <scope>NUCLEOTIDE SEQUENCE [LARGE SCALE GENOMIC DNA]</scope>
    <source>
        <strain evidence="2">Dysh456</strain>
    </source>
</reference>
<evidence type="ECO:0008006" key="3">
    <source>
        <dbReference type="Google" id="ProtNLM"/>
    </source>
</evidence>
<dbReference type="KEGG" id="rbd:ALSL_1103"/>
<keyword evidence="2" id="KW-1185">Reference proteome</keyword>
<dbReference type="EMBL" id="AP018560">
    <property type="protein sequence ID" value="BBD79766.1"/>
    <property type="molecule type" value="Genomic_DNA"/>
</dbReference>
<dbReference type="Proteomes" id="UP000270530">
    <property type="component" value="Chromosome"/>
</dbReference>
<proteinExistence type="predicted"/>
<protein>
    <recommendedName>
        <fullName evidence="3">Lactoylglutathione lyase and related lyases</fullName>
    </recommendedName>
</protein>
<dbReference type="OrthoDB" id="9792173at2"/>
<gene>
    <name evidence="1" type="ORF">ALSL_1103</name>
</gene>
<accession>A0A2Z6E3W6</accession>